<dbReference type="PANTHER" id="PTHR30348">
    <property type="entry name" value="UNCHARACTERIZED PROTEIN YECE"/>
    <property type="match status" value="1"/>
</dbReference>
<reference evidence="1 2" key="1">
    <citation type="journal article" date="2016" name="Nat. Commun.">
        <title>Thousands of microbial genomes shed light on interconnected biogeochemical processes in an aquifer system.</title>
        <authorList>
            <person name="Anantharaman K."/>
            <person name="Brown C.T."/>
            <person name="Hug L.A."/>
            <person name="Sharon I."/>
            <person name="Castelle C.J."/>
            <person name="Probst A.J."/>
            <person name="Thomas B.C."/>
            <person name="Singh A."/>
            <person name="Wilkins M.J."/>
            <person name="Karaoz U."/>
            <person name="Brodie E.L."/>
            <person name="Williams K.H."/>
            <person name="Hubbard S.S."/>
            <person name="Banfield J.F."/>
        </authorList>
    </citation>
    <scope>NUCLEOTIDE SEQUENCE [LARGE SCALE GENOMIC DNA]</scope>
</reference>
<evidence type="ECO:0000313" key="2">
    <source>
        <dbReference type="Proteomes" id="UP000178602"/>
    </source>
</evidence>
<dbReference type="AlphaFoldDB" id="A0A1F4T7Y7"/>
<evidence type="ECO:0008006" key="3">
    <source>
        <dbReference type="Google" id="ProtNLM"/>
    </source>
</evidence>
<evidence type="ECO:0000313" key="1">
    <source>
        <dbReference type="EMBL" id="OGC28766.1"/>
    </source>
</evidence>
<dbReference type="Gene3D" id="3.20.20.410">
    <property type="entry name" value="Protein of unknown function UPF0759"/>
    <property type="match status" value="1"/>
</dbReference>
<dbReference type="InterPro" id="IPR036520">
    <property type="entry name" value="UPF0759_sf"/>
</dbReference>
<dbReference type="PANTHER" id="PTHR30348:SF13">
    <property type="entry name" value="UPF0759 PROTEIN YUNF"/>
    <property type="match status" value="1"/>
</dbReference>
<comment type="caution">
    <text evidence="1">The sequence shown here is derived from an EMBL/GenBank/DDBJ whole genome shotgun (WGS) entry which is preliminary data.</text>
</comment>
<protein>
    <recommendedName>
        <fullName evidence="3">DUF72 domain-containing protein</fullName>
    </recommendedName>
</protein>
<dbReference type="EMBL" id="MEUG01000001">
    <property type="protein sequence ID" value="OGC28766.1"/>
    <property type="molecule type" value="Genomic_DNA"/>
</dbReference>
<sequence length="265" mass="30878">MIKIGTSGFSFPDWKGTIYPKKIKPSEMLPYYEDELGFEVCELNFTYYRMPDPYTMEKLALRVGREFEFTVKGTKEMTHEIWEDKERTTLKETGEVFKAFARGIAPLASHRKLGAVLLQFPTFFPPTEQNLKYLDQCRQRLKDFPLVIEFRNADWLKPATYKLLKKENLGICVVDEPQLPRLLPFEPAATSELGYFRFHGRNNLWYSAGPHQRYDYFYSKAELKGLFDGVKTVAAKTKKTYAFFNNCFMGQSAKNAAQMRELLKS</sequence>
<dbReference type="SUPFAM" id="SSF117396">
    <property type="entry name" value="TM1631-like"/>
    <property type="match status" value="1"/>
</dbReference>
<proteinExistence type="predicted"/>
<gene>
    <name evidence="1" type="ORF">A3K49_07465</name>
</gene>
<name>A0A1F4T7Y7_UNCSA</name>
<dbReference type="Pfam" id="PF01904">
    <property type="entry name" value="DUF72"/>
    <property type="match status" value="1"/>
</dbReference>
<accession>A0A1F4T7Y7</accession>
<organism evidence="1 2">
    <name type="scientific">candidate division WOR-1 bacterium RIFOXYC12_FULL_54_18</name>
    <dbReference type="NCBI Taxonomy" id="1802584"/>
    <lineage>
        <taxon>Bacteria</taxon>
        <taxon>Bacillati</taxon>
        <taxon>Saganbacteria</taxon>
    </lineage>
</organism>
<dbReference type="InterPro" id="IPR002763">
    <property type="entry name" value="DUF72"/>
</dbReference>
<dbReference type="Proteomes" id="UP000178602">
    <property type="component" value="Unassembled WGS sequence"/>
</dbReference>